<keyword evidence="2" id="KW-1185">Reference proteome</keyword>
<reference evidence="1" key="1">
    <citation type="submission" date="2023-07" db="EMBL/GenBank/DDBJ databases">
        <authorList>
            <person name="Stuckert A."/>
        </authorList>
    </citation>
    <scope>NUCLEOTIDE SEQUENCE</scope>
</reference>
<dbReference type="Proteomes" id="UP001176940">
    <property type="component" value="Unassembled WGS sequence"/>
</dbReference>
<organism evidence="1 2">
    <name type="scientific">Ranitomeya imitator</name>
    <name type="common">mimic poison frog</name>
    <dbReference type="NCBI Taxonomy" id="111125"/>
    <lineage>
        <taxon>Eukaryota</taxon>
        <taxon>Metazoa</taxon>
        <taxon>Chordata</taxon>
        <taxon>Craniata</taxon>
        <taxon>Vertebrata</taxon>
        <taxon>Euteleostomi</taxon>
        <taxon>Amphibia</taxon>
        <taxon>Batrachia</taxon>
        <taxon>Anura</taxon>
        <taxon>Neobatrachia</taxon>
        <taxon>Hyloidea</taxon>
        <taxon>Dendrobatidae</taxon>
        <taxon>Dendrobatinae</taxon>
        <taxon>Ranitomeya</taxon>
    </lineage>
</organism>
<dbReference type="EMBL" id="CAUEEQ010050290">
    <property type="protein sequence ID" value="CAJ0960471.1"/>
    <property type="molecule type" value="Genomic_DNA"/>
</dbReference>
<sequence length="112" mass="12759">MRIAHTPASLCQKHAYRGPRCPQYAPRMRRCVTQDTVSYPLQYNTGNFIPLSPVPLHIPLLGTNTIQLYHILDLAGSTSFWQLFAFNLVRRCHFSRHIPGTNRINTIPASTL</sequence>
<evidence type="ECO:0000313" key="1">
    <source>
        <dbReference type="EMBL" id="CAJ0960471.1"/>
    </source>
</evidence>
<name>A0ABN9ME29_9NEOB</name>
<proteinExistence type="predicted"/>
<evidence type="ECO:0000313" key="2">
    <source>
        <dbReference type="Proteomes" id="UP001176940"/>
    </source>
</evidence>
<gene>
    <name evidence="1" type="ORF">RIMI_LOCUS17325492</name>
</gene>
<protein>
    <submittedName>
        <fullName evidence="1">Uncharacterized protein</fullName>
    </submittedName>
</protein>
<comment type="caution">
    <text evidence="1">The sequence shown here is derived from an EMBL/GenBank/DDBJ whole genome shotgun (WGS) entry which is preliminary data.</text>
</comment>
<accession>A0ABN9ME29</accession>